<dbReference type="InterPro" id="IPR047783">
    <property type="entry name" value="ORF2/OrfX-like"/>
</dbReference>
<accession>B0VVG1</accession>
<feature type="compositionally biased region" description="Polar residues" evidence="2">
    <location>
        <begin position="145"/>
        <end position="175"/>
    </location>
</feature>
<evidence type="ECO:0008006" key="5">
    <source>
        <dbReference type="Google" id="ProtNLM"/>
    </source>
</evidence>
<protein>
    <recommendedName>
        <fullName evidence="5">DNA-binding protein</fullName>
    </recommendedName>
</protein>
<dbReference type="EMBL" id="CU468233">
    <property type="protein sequence ID" value="CAP02991.1"/>
    <property type="molecule type" value="Genomic_DNA"/>
</dbReference>
<feature type="region of interest" description="Disordered" evidence="2">
    <location>
        <begin position="137"/>
        <end position="201"/>
    </location>
</feature>
<geneLocation type="plasmid" evidence="3 4">
    <name>p3ABSDF</name>
</geneLocation>
<sequence>MVHIIDNQNYKMKSLSVIELSNLYGMTRQAIYKQVNKGNLSKNSDGKIDLSEAIRVFGEPSRNVNSSQTTETQKLSEVHLLEQQVYILQKQLEQAHEREQFQREELKAKNDQLHVKDEQIEAIQRLLEAPRAYTTRSIDSKSDTATDTSLKSESNYDGLTTQKKETPVQTEIQTQAKDDGLTTPEKTENKRIPVPKHIEPEPEKRGFWSRFFRPYD</sequence>
<gene>
    <name evidence="3" type="ORF">ABSDF_p30017</name>
</gene>
<name>B0VVG1_ACIBS</name>
<evidence type="ECO:0000313" key="4">
    <source>
        <dbReference type="Proteomes" id="UP000001741"/>
    </source>
</evidence>
<reference evidence="3 4" key="1">
    <citation type="journal article" date="2008" name="PLoS ONE">
        <title>Comparative analysis of Acinetobacters: three genomes for three lifestyles.</title>
        <authorList>
            <person name="Vallenet D."/>
            <person name="Nordmann P."/>
            <person name="Barbe V."/>
            <person name="Poirel L."/>
            <person name="Mangenot S."/>
            <person name="Bataille E."/>
            <person name="Dossat C."/>
            <person name="Gas S."/>
            <person name="Kreimeyer A."/>
            <person name="Lenoble P."/>
            <person name="Oztas S."/>
            <person name="Poulain J."/>
            <person name="Segurens B."/>
            <person name="Robert C."/>
            <person name="Abergel C."/>
            <person name="Claverie J.M."/>
            <person name="Raoult D."/>
            <person name="Medigue C."/>
            <person name="Weissenbach J."/>
            <person name="Cruveiller S."/>
        </authorList>
    </citation>
    <scope>NUCLEOTIDE SEQUENCE [LARGE SCALE GENOMIC DNA]</scope>
    <source>
        <strain evidence="3 4">SDF</strain>
        <plasmid evidence="4">p3ABSDF</plasmid>
    </source>
</reference>
<feature type="coiled-coil region" evidence="1">
    <location>
        <begin position="78"/>
        <end position="112"/>
    </location>
</feature>
<dbReference type="Proteomes" id="UP000001741">
    <property type="component" value="Plasmid p3ABSDF"/>
</dbReference>
<evidence type="ECO:0000256" key="1">
    <source>
        <dbReference type="SAM" id="Coils"/>
    </source>
</evidence>
<dbReference type="KEGG" id="abm:ABSDF_p30017"/>
<evidence type="ECO:0000256" key="2">
    <source>
        <dbReference type="SAM" id="MobiDB-lite"/>
    </source>
</evidence>
<organism evidence="3 4">
    <name type="scientific">Acinetobacter baumannii (strain SDF)</name>
    <dbReference type="NCBI Taxonomy" id="509170"/>
    <lineage>
        <taxon>Bacteria</taxon>
        <taxon>Pseudomonadati</taxon>
        <taxon>Pseudomonadota</taxon>
        <taxon>Gammaproteobacteria</taxon>
        <taxon>Moraxellales</taxon>
        <taxon>Moraxellaceae</taxon>
        <taxon>Acinetobacter</taxon>
        <taxon>Acinetobacter calcoaceticus/baumannii complex</taxon>
    </lineage>
</organism>
<evidence type="ECO:0000313" key="3">
    <source>
        <dbReference type="EMBL" id="CAP02991.1"/>
    </source>
</evidence>
<keyword evidence="1" id="KW-0175">Coiled coil</keyword>
<dbReference type="AlphaFoldDB" id="B0VVG1"/>
<feature type="compositionally biased region" description="Basic and acidic residues" evidence="2">
    <location>
        <begin position="176"/>
        <end position="201"/>
    </location>
</feature>
<proteinExistence type="predicted"/>
<dbReference type="NCBIfam" id="NF038291">
    <property type="entry name" value="rep_pAB02_ORF2"/>
    <property type="match status" value="1"/>
</dbReference>
<keyword evidence="3" id="KW-0614">Plasmid</keyword>
<dbReference type="HOGENOM" id="CLU_127480_0_0_6"/>